<organism evidence="2 3">
    <name type="scientific">Polyangium jinanense</name>
    <dbReference type="NCBI Taxonomy" id="2829994"/>
    <lineage>
        <taxon>Bacteria</taxon>
        <taxon>Pseudomonadati</taxon>
        <taxon>Myxococcota</taxon>
        <taxon>Polyangia</taxon>
        <taxon>Polyangiales</taxon>
        <taxon>Polyangiaceae</taxon>
        <taxon>Polyangium</taxon>
    </lineage>
</organism>
<dbReference type="SUPFAM" id="SSF141571">
    <property type="entry name" value="Pentapeptide repeat-like"/>
    <property type="match status" value="1"/>
</dbReference>
<evidence type="ECO:0000313" key="2">
    <source>
        <dbReference type="EMBL" id="MDC3989117.1"/>
    </source>
</evidence>
<dbReference type="Pfam" id="PF13676">
    <property type="entry name" value="TIR_2"/>
    <property type="match status" value="1"/>
</dbReference>
<reference evidence="2 3" key="1">
    <citation type="submission" date="2021-04" db="EMBL/GenBank/DDBJ databases">
        <title>Genome analysis of Polyangium sp.</title>
        <authorList>
            <person name="Li Y."/>
            <person name="Wang J."/>
        </authorList>
    </citation>
    <scope>NUCLEOTIDE SEQUENCE [LARGE SCALE GENOMIC DNA]</scope>
    <source>
        <strain evidence="2 3">SDU14</strain>
    </source>
</reference>
<dbReference type="AlphaFoldDB" id="A0A9X3XF15"/>
<dbReference type="Gene3D" id="3.40.50.10140">
    <property type="entry name" value="Toll/interleukin-1 receptor homology (TIR) domain"/>
    <property type="match status" value="1"/>
</dbReference>
<dbReference type="PANTHER" id="PTHR14136:SF17">
    <property type="entry name" value="BTB_POZ DOMAIN-CONTAINING PROTEIN KCTD9"/>
    <property type="match status" value="1"/>
</dbReference>
<dbReference type="SUPFAM" id="SSF52200">
    <property type="entry name" value="Toll/Interleukin receptor TIR domain"/>
    <property type="match status" value="1"/>
</dbReference>
<dbReference type="GO" id="GO:0007165">
    <property type="term" value="P:signal transduction"/>
    <property type="evidence" value="ECO:0007669"/>
    <property type="project" value="InterPro"/>
</dbReference>
<name>A0A9X3XF15_9BACT</name>
<comment type="caution">
    <text evidence="2">The sequence shown here is derived from an EMBL/GenBank/DDBJ whole genome shotgun (WGS) entry which is preliminary data.</text>
</comment>
<keyword evidence="2" id="KW-0675">Receptor</keyword>
<dbReference type="PROSITE" id="PS50104">
    <property type="entry name" value="TIR"/>
    <property type="match status" value="1"/>
</dbReference>
<dbReference type="PANTHER" id="PTHR14136">
    <property type="entry name" value="BTB_POZ DOMAIN-CONTAINING PROTEIN KCTD9"/>
    <property type="match status" value="1"/>
</dbReference>
<dbReference type="InterPro" id="IPR000157">
    <property type="entry name" value="TIR_dom"/>
</dbReference>
<dbReference type="EMBL" id="JAGTJJ010000096">
    <property type="protein sequence ID" value="MDC3989117.1"/>
    <property type="molecule type" value="Genomic_DNA"/>
</dbReference>
<gene>
    <name evidence="2" type="ORF">KEG57_52110</name>
</gene>
<dbReference type="InterPro" id="IPR001646">
    <property type="entry name" value="5peptide_repeat"/>
</dbReference>
<evidence type="ECO:0000313" key="3">
    <source>
        <dbReference type="Proteomes" id="UP001151081"/>
    </source>
</evidence>
<accession>A0A9X3XF15</accession>
<dbReference type="InterPro" id="IPR051082">
    <property type="entry name" value="Pentapeptide-BTB/POZ_domain"/>
</dbReference>
<sequence length="410" mass="43993">MARQAPQPSAYRPPRSAQELFARYTNGERFFAGSELIRAVLTGANLSYTSFFEAHLTGADLAGAVLLAADLTRADLYRANLHGADLNGAILTGAVLLAADLVTANLTGASLTGADLRGANLRGANLTRADLTRADLTRADLTDANLTRADLTGAKLTRANLTSANLSDARFDGAIFQYCVLSSIDVSPLSSADPPLVHTGPSFVDFDTVIQSVRLPASRLEDFLTRAGVPSIASIYMIEAAQAASGSVFDMMRSTFISYGSPDEKFAKRLYEALHKNGVRVFLFSEHAEPGEKLHRMMRKGVNEHDRVVLVCSKNSLVRSGVLNEIELTLGREAREGGETLLIPIRLDNYVFTGWQPPREDLAEAVRERVVADFEGADTDPAKFDAALSNLLRALRIKGGPPTTSGGAGP</sequence>
<dbReference type="Gene3D" id="2.160.20.80">
    <property type="entry name" value="E3 ubiquitin-protein ligase SopA"/>
    <property type="match status" value="1"/>
</dbReference>
<keyword evidence="3" id="KW-1185">Reference proteome</keyword>
<dbReference type="Pfam" id="PF00805">
    <property type="entry name" value="Pentapeptide"/>
    <property type="match status" value="3"/>
</dbReference>
<evidence type="ECO:0000259" key="1">
    <source>
        <dbReference type="PROSITE" id="PS50104"/>
    </source>
</evidence>
<dbReference type="InterPro" id="IPR035897">
    <property type="entry name" value="Toll_tir_struct_dom_sf"/>
</dbReference>
<protein>
    <submittedName>
        <fullName evidence="2">Toll/interleukin-1 receptor domain-containing protein</fullName>
    </submittedName>
</protein>
<feature type="domain" description="TIR" evidence="1">
    <location>
        <begin position="251"/>
        <end position="370"/>
    </location>
</feature>
<dbReference type="Proteomes" id="UP001151081">
    <property type="component" value="Unassembled WGS sequence"/>
</dbReference>
<dbReference type="RefSeq" id="WP_272459983.1">
    <property type="nucleotide sequence ID" value="NZ_JAGTJJ010000096.1"/>
</dbReference>
<proteinExistence type="predicted"/>